<keyword evidence="2 7" id="KW-0540">Nuclease</keyword>
<evidence type="ECO:0000256" key="5">
    <source>
        <dbReference type="ARBA" id="ARBA00022801"/>
    </source>
</evidence>
<dbReference type="EC" id="3.1.-.-" evidence="7"/>
<comment type="subcellular location">
    <subcellularLocation>
        <location evidence="7">Cytoplasm</location>
    </subcellularLocation>
</comment>
<evidence type="ECO:0000256" key="6">
    <source>
        <dbReference type="ARBA" id="ARBA00022833"/>
    </source>
</evidence>
<dbReference type="Gene3D" id="3.40.390.30">
    <property type="entry name" value="Metalloproteases ('zincins'), catalytic domain"/>
    <property type="match status" value="1"/>
</dbReference>
<dbReference type="GO" id="GO:0008270">
    <property type="term" value="F:zinc ion binding"/>
    <property type="evidence" value="ECO:0007669"/>
    <property type="project" value="UniProtKB-UniRule"/>
</dbReference>
<dbReference type="PANTHER" id="PTHR46986">
    <property type="entry name" value="ENDORIBONUCLEASE YBEY, CHLOROPLASTIC"/>
    <property type="match status" value="1"/>
</dbReference>
<reference evidence="8 9" key="1">
    <citation type="submission" date="2017-10" db="EMBL/GenBank/DDBJ databases">
        <title>Novel microbial diversity and functional potential in the marine mammal oral microbiome.</title>
        <authorList>
            <person name="Dudek N.K."/>
            <person name="Sun C.L."/>
            <person name="Burstein D."/>
            <person name="Kantor R.S."/>
            <person name="Aliaga Goltsman D.S."/>
            <person name="Bik E.M."/>
            <person name="Thomas B.C."/>
            <person name="Banfield J.F."/>
            <person name="Relman D.A."/>
        </authorList>
    </citation>
    <scope>NUCLEOTIDE SEQUENCE [LARGE SCALE GENOMIC DNA]</scope>
    <source>
        <strain evidence="8">DOLJORAL78_47_202</strain>
    </source>
</reference>
<dbReference type="GO" id="GO:0005737">
    <property type="term" value="C:cytoplasm"/>
    <property type="evidence" value="ECO:0007669"/>
    <property type="project" value="UniProtKB-SubCell"/>
</dbReference>
<organism evidence="8 9">
    <name type="scientific">Desulfobacter postgatei</name>
    <dbReference type="NCBI Taxonomy" id="2293"/>
    <lineage>
        <taxon>Bacteria</taxon>
        <taxon>Pseudomonadati</taxon>
        <taxon>Thermodesulfobacteriota</taxon>
        <taxon>Desulfobacteria</taxon>
        <taxon>Desulfobacterales</taxon>
        <taxon>Desulfobacteraceae</taxon>
        <taxon>Desulfobacter</taxon>
    </lineage>
</organism>
<evidence type="ECO:0000256" key="4">
    <source>
        <dbReference type="ARBA" id="ARBA00022759"/>
    </source>
</evidence>
<dbReference type="Proteomes" id="UP000231203">
    <property type="component" value="Unassembled WGS sequence"/>
</dbReference>
<dbReference type="GO" id="GO:0006364">
    <property type="term" value="P:rRNA processing"/>
    <property type="evidence" value="ECO:0007669"/>
    <property type="project" value="UniProtKB-UniRule"/>
</dbReference>
<evidence type="ECO:0000256" key="7">
    <source>
        <dbReference type="HAMAP-Rule" id="MF_00009"/>
    </source>
</evidence>
<comment type="similarity">
    <text evidence="1 7">Belongs to the endoribonuclease YbeY family.</text>
</comment>
<keyword evidence="7" id="KW-0698">rRNA processing</keyword>
<name>A0A2G6MRN2_9BACT</name>
<keyword evidence="4 7" id="KW-0255">Endonuclease</keyword>
<protein>
    <recommendedName>
        <fullName evidence="7">Endoribonuclease YbeY</fullName>
        <ecNumber evidence="7">3.1.-.-</ecNumber>
    </recommendedName>
</protein>
<dbReference type="AlphaFoldDB" id="A0A2G6MRN2"/>
<dbReference type="InterPro" id="IPR020549">
    <property type="entry name" value="YbeY_CS"/>
</dbReference>
<evidence type="ECO:0000313" key="8">
    <source>
        <dbReference type="EMBL" id="PIE62727.1"/>
    </source>
</evidence>
<dbReference type="GO" id="GO:0004222">
    <property type="term" value="F:metalloendopeptidase activity"/>
    <property type="evidence" value="ECO:0007669"/>
    <property type="project" value="InterPro"/>
</dbReference>
<dbReference type="InterPro" id="IPR023091">
    <property type="entry name" value="MetalPrtase_cat_dom_sf_prd"/>
</dbReference>
<keyword evidence="3 7" id="KW-0479">Metal-binding</keyword>
<evidence type="ECO:0000256" key="3">
    <source>
        <dbReference type="ARBA" id="ARBA00022723"/>
    </source>
</evidence>
<dbReference type="PANTHER" id="PTHR46986:SF1">
    <property type="entry name" value="ENDORIBONUCLEASE YBEY, CHLOROPLASTIC"/>
    <property type="match status" value="1"/>
</dbReference>
<sequence>MGNLKILIDNHQRESLLTPSLYKKTEQILNALGCDNHEISIVITDDAQVRDLNRKYRGKDAPTNVLSFPMQEGEFSDITPGLLGDVVISLDTARAEALAAGISTDERMSQLLIHGILHLIGFDHELDEKHARVMEEKSLELLKRIEGNPNLTAI</sequence>
<evidence type="ECO:0000256" key="2">
    <source>
        <dbReference type="ARBA" id="ARBA00022722"/>
    </source>
</evidence>
<keyword evidence="7" id="KW-0963">Cytoplasm</keyword>
<dbReference type="GO" id="GO:0004521">
    <property type="term" value="F:RNA endonuclease activity"/>
    <property type="evidence" value="ECO:0007669"/>
    <property type="project" value="UniProtKB-UniRule"/>
</dbReference>
<dbReference type="HAMAP" id="MF_00009">
    <property type="entry name" value="Endoribonucl_YbeY"/>
    <property type="match status" value="1"/>
</dbReference>
<dbReference type="NCBIfam" id="TIGR00043">
    <property type="entry name" value="rRNA maturation RNase YbeY"/>
    <property type="match status" value="1"/>
</dbReference>
<accession>A0A2G6MRN2</accession>
<gene>
    <name evidence="7 8" type="primary">ybeY</name>
    <name evidence="8" type="ORF">CSA25_03845</name>
</gene>
<dbReference type="SUPFAM" id="SSF55486">
    <property type="entry name" value="Metalloproteases ('zincins'), catalytic domain"/>
    <property type="match status" value="1"/>
</dbReference>
<feature type="binding site" evidence="7">
    <location>
        <position position="124"/>
    </location>
    <ligand>
        <name>Zn(2+)</name>
        <dbReference type="ChEBI" id="CHEBI:29105"/>
        <note>catalytic</note>
    </ligand>
</feature>
<comment type="caution">
    <text evidence="8">The sequence shown here is derived from an EMBL/GenBank/DDBJ whole genome shotgun (WGS) entry which is preliminary data.</text>
</comment>
<evidence type="ECO:0000256" key="1">
    <source>
        <dbReference type="ARBA" id="ARBA00010875"/>
    </source>
</evidence>
<dbReference type="Pfam" id="PF02130">
    <property type="entry name" value="YbeY"/>
    <property type="match status" value="1"/>
</dbReference>
<keyword evidence="6 7" id="KW-0862">Zinc</keyword>
<comment type="cofactor">
    <cofactor evidence="7">
        <name>Zn(2+)</name>
        <dbReference type="ChEBI" id="CHEBI:29105"/>
    </cofactor>
    <text evidence="7">Binds 1 zinc ion.</text>
</comment>
<keyword evidence="5 7" id="KW-0378">Hydrolase</keyword>
<proteinExistence type="inferred from homology"/>
<keyword evidence="7" id="KW-0690">Ribosome biogenesis</keyword>
<dbReference type="InterPro" id="IPR002036">
    <property type="entry name" value="YbeY"/>
</dbReference>
<feature type="binding site" evidence="7">
    <location>
        <position position="118"/>
    </location>
    <ligand>
        <name>Zn(2+)</name>
        <dbReference type="ChEBI" id="CHEBI:29105"/>
        <note>catalytic</note>
    </ligand>
</feature>
<dbReference type="PROSITE" id="PS01306">
    <property type="entry name" value="UPF0054"/>
    <property type="match status" value="1"/>
</dbReference>
<evidence type="ECO:0000313" key="9">
    <source>
        <dbReference type="Proteomes" id="UP000231203"/>
    </source>
</evidence>
<dbReference type="EMBL" id="PDTI01000032">
    <property type="protein sequence ID" value="PIE62727.1"/>
    <property type="molecule type" value="Genomic_DNA"/>
</dbReference>
<comment type="function">
    <text evidence="7">Single strand-specific metallo-endoribonuclease involved in late-stage 70S ribosome quality control and in maturation of the 3' terminus of the 16S rRNA.</text>
</comment>
<feature type="binding site" evidence="7">
    <location>
        <position position="114"/>
    </location>
    <ligand>
        <name>Zn(2+)</name>
        <dbReference type="ChEBI" id="CHEBI:29105"/>
        <note>catalytic</note>
    </ligand>
</feature>